<dbReference type="NCBIfam" id="TIGR01499">
    <property type="entry name" value="folC"/>
    <property type="match status" value="1"/>
</dbReference>
<dbReference type="InterPro" id="IPR036615">
    <property type="entry name" value="Mur_ligase_C_dom_sf"/>
</dbReference>
<dbReference type="PANTHER" id="PTHR11136">
    <property type="entry name" value="FOLYLPOLYGLUTAMATE SYNTHASE-RELATED"/>
    <property type="match status" value="1"/>
</dbReference>
<dbReference type="PANTHER" id="PTHR11136:SF0">
    <property type="entry name" value="DIHYDROFOLATE SYNTHETASE-RELATED"/>
    <property type="match status" value="1"/>
</dbReference>
<keyword evidence="5" id="KW-0067">ATP-binding</keyword>
<dbReference type="AlphaFoldDB" id="D9PNC5"/>
<evidence type="ECO:0000256" key="1">
    <source>
        <dbReference type="ARBA" id="ARBA00008276"/>
    </source>
</evidence>
<dbReference type="EC" id="6.3.2.-" evidence="8"/>
<dbReference type="SUPFAM" id="SSF53623">
    <property type="entry name" value="MurD-like peptide ligases, catalytic domain"/>
    <property type="match status" value="1"/>
</dbReference>
<sequence length="382" mass="43682">MIPKLELFLNSKPLYYKHIDYNRIKVAFDIVEKNLKLPKIIHIVGTNGKGSTGRMVAHLLLKSGFNTAHYTSPHILKFNERFWLNGDECSDDILETAHKGLYEILDDESRNKLSYFEYTTLLALFAFEECEYLVLEAGLGGEHDATNVAPKTLSIITPIDFDHQAFLGERIEDIATTKINSIDKIAVVSVQPHLEVIDIAKKIAKEKNTKLIFVTPDYQKEKITQIAKQNSWGDFLCDNAKSACLALDILGIKYDINSLNSWQMMGRYFAYSSNIRLDVGHNTLAANALVKIIEDDIILIYNTYEDKPYREILRLLKPKIKKLLIIPIDSPRAVSLEKLETILKELEIDYNFFDNKIDNDKKYLVFGSFSVVEAFLKEMSSK</sequence>
<comment type="caution">
    <text evidence="8">The sequence shown here is derived from an EMBL/GenBank/DDBJ whole genome shotgun (WGS) entry which is preliminary data.</text>
</comment>
<name>D9PNC5_9ZZZZ</name>
<organism evidence="8">
    <name type="scientific">sediment metagenome</name>
    <dbReference type="NCBI Taxonomy" id="749907"/>
    <lineage>
        <taxon>unclassified sequences</taxon>
        <taxon>metagenomes</taxon>
        <taxon>ecological metagenomes</taxon>
    </lineage>
</organism>
<evidence type="ECO:0000313" key="8">
    <source>
        <dbReference type="EMBL" id="EFK94946.1"/>
    </source>
</evidence>
<keyword evidence="3" id="KW-0479">Metal-binding</keyword>
<keyword evidence="2 8" id="KW-0436">Ligase</keyword>
<dbReference type="Gene3D" id="3.40.1190.10">
    <property type="entry name" value="Mur-like, catalytic domain"/>
    <property type="match status" value="1"/>
</dbReference>
<evidence type="ECO:0000256" key="3">
    <source>
        <dbReference type="ARBA" id="ARBA00022723"/>
    </source>
</evidence>
<dbReference type="InterPro" id="IPR013221">
    <property type="entry name" value="Mur_ligase_cen"/>
</dbReference>
<evidence type="ECO:0000256" key="5">
    <source>
        <dbReference type="ARBA" id="ARBA00022840"/>
    </source>
</evidence>
<dbReference type="GO" id="GO:0005524">
    <property type="term" value="F:ATP binding"/>
    <property type="evidence" value="ECO:0007669"/>
    <property type="project" value="UniProtKB-KW"/>
</dbReference>
<dbReference type="InterPro" id="IPR001645">
    <property type="entry name" value="Folylpolyglutamate_synth"/>
</dbReference>
<reference evidence="8" key="2">
    <citation type="journal article" date="2011" name="Microb. Ecol.">
        <title>Taxonomic and Functional Metagenomic Profiling of the Microbial Community in the Anoxic Sediment of a Sub-saline Shallow Lake (Laguna de Carrizo, Central Spain).</title>
        <authorList>
            <person name="Ferrer M."/>
            <person name="Guazzaroni M.E."/>
            <person name="Richter M."/>
            <person name="Garcia-Salamanca A."/>
            <person name="Yarza P."/>
            <person name="Suarez-Suarez A."/>
            <person name="Solano J."/>
            <person name="Alcaide M."/>
            <person name="van Dillewijn P."/>
            <person name="Molina-Henares M.A."/>
            <person name="Lopez-Cortes N."/>
            <person name="Al-Ramahi Y."/>
            <person name="Guerrero C."/>
            <person name="Acosta A."/>
            <person name="de Eugenio L.I."/>
            <person name="Martinez V."/>
            <person name="Marques S."/>
            <person name="Rojo F."/>
            <person name="Santero E."/>
            <person name="Genilloud O."/>
            <person name="Perez-Perez J."/>
            <person name="Rossello-Mora R."/>
            <person name="Ramos J.L."/>
        </authorList>
    </citation>
    <scope>NUCLEOTIDE SEQUENCE</scope>
</reference>
<proteinExistence type="inferred from homology"/>
<evidence type="ECO:0000259" key="7">
    <source>
        <dbReference type="Pfam" id="PF08245"/>
    </source>
</evidence>
<protein>
    <submittedName>
        <fullName evidence="8">Folylpolyglutamate synthetase</fullName>
        <ecNumber evidence="8">6.3.2.-</ecNumber>
    </submittedName>
</protein>
<evidence type="ECO:0000256" key="2">
    <source>
        <dbReference type="ARBA" id="ARBA00022598"/>
    </source>
</evidence>
<evidence type="ECO:0000256" key="6">
    <source>
        <dbReference type="ARBA" id="ARBA00022842"/>
    </source>
</evidence>
<evidence type="ECO:0000256" key="4">
    <source>
        <dbReference type="ARBA" id="ARBA00022741"/>
    </source>
</evidence>
<dbReference type="GO" id="GO:0005737">
    <property type="term" value="C:cytoplasm"/>
    <property type="evidence" value="ECO:0007669"/>
    <property type="project" value="TreeGrafter"/>
</dbReference>
<comment type="similarity">
    <text evidence="1">Belongs to the folylpolyglutamate synthase family.</text>
</comment>
<dbReference type="GO" id="GO:0004326">
    <property type="term" value="F:tetrahydrofolylpolyglutamate synthase activity"/>
    <property type="evidence" value="ECO:0007669"/>
    <property type="project" value="InterPro"/>
</dbReference>
<keyword evidence="6" id="KW-0460">Magnesium</keyword>
<gene>
    <name evidence="8" type="ORF">LDC_3058</name>
</gene>
<feature type="domain" description="Mur ligase central" evidence="7">
    <location>
        <begin position="44"/>
        <end position="235"/>
    </location>
</feature>
<reference evidence="8" key="1">
    <citation type="submission" date="2010-07" db="EMBL/GenBank/DDBJ databases">
        <authorList>
            <consortium name="CONSOLIDER consortium CSD2007-00005"/>
            <person name="Guazzaroni M.-E."/>
            <person name="Richter M."/>
            <person name="Garcia-Salamanca A."/>
            <person name="Yarza P."/>
            <person name="Ferrer M."/>
        </authorList>
    </citation>
    <scope>NUCLEOTIDE SEQUENCE</scope>
</reference>
<dbReference type="GO" id="GO:0046872">
    <property type="term" value="F:metal ion binding"/>
    <property type="evidence" value="ECO:0007669"/>
    <property type="project" value="UniProtKB-KW"/>
</dbReference>
<keyword evidence="4" id="KW-0547">Nucleotide-binding</keyword>
<dbReference type="Pfam" id="PF08245">
    <property type="entry name" value="Mur_ligase_M"/>
    <property type="match status" value="1"/>
</dbReference>
<dbReference type="Gene3D" id="3.90.190.20">
    <property type="entry name" value="Mur ligase, C-terminal domain"/>
    <property type="match status" value="1"/>
</dbReference>
<dbReference type="InterPro" id="IPR036565">
    <property type="entry name" value="Mur-like_cat_sf"/>
</dbReference>
<accession>D9PNC5</accession>
<dbReference type="SUPFAM" id="SSF53244">
    <property type="entry name" value="MurD-like peptide ligases, peptide-binding domain"/>
    <property type="match status" value="1"/>
</dbReference>
<dbReference type="GO" id="GO:0008841">
    <property type="term" value="F:dihydrofolate synthase activity"/>
    <property type="evidence" value="ECO:0007669"/>
    <property type="project" value="TreeGrafter"/>
</dbReference>
<dbReference type="EMBL" id="ADZX01000943">
    <property type="protein sequence ID" value="EFK94946.1"/>
    <property type="molecule type" value="Genomic_DNA"/>
</dbReference>